<dbReference type="InterPro" id="IPR025202">
    <property type="entry name" value="PLD-like_dom"/>
</dbReference>
<dbReference type="Pfam" id="PF13091">
    <property type="entry name" value="PLDc_2"/>
    <property type="match status" value="1"/>
</dbReference>
<protein>
    <recommendedName>
        <fullName evidence="9">Phospholipase</fullName>
        <ecNumber evidence="9">3.1.4.4</ecNumber>
    </recommendedName>
</protein>
<keyword evidence="3" id="KW-0677">Repeat</keyword>
<feature type="domain" description="PLD phosphodiesterase" evidence="11">
    <location>
        <begin position="1243"/>
        <end position="1270"/>
    </location>
</feature>
<evidence type="ECO:0000256" key="4">
    <source>
        <dbReference type="ARBA" id="ARBA00022801"/>
    </source>
</evidence>
<dbReference type="InterPro" id="IPR001736">
    <property type="entry name" value="PLipase_D/transphosphatidylase"/>
</dbReference>
<dbReference type="InterPro" id="IPR036871">
    <property type="entry name" value="PX_dom_sf"/>
</dbReference>
<gene>
    <name evidence="13" type="ORF">CHS0354_025266</name>
</gene>
<organism evidence="13 14">
    <name type="scientific">Potamilus streckersoni</name>
    <dbReference type="NCBI Taxonomy" id="2493646"/>
    <lineage>
        <taxon>Eukaryota</taxon>
        <taxon>Metazoa</taxon>
        <taxon>Spiralia</taxon>
        <taxon>Lophotrochozoa</taxon>
        <taxon>Mollusca</taxon>
        <taxon>Bivalvia</taxon>
        <taxon>Autobranchia</taxon>
        <taxon>Heteroconchia</taxon>
        <taxon>Palaeoheterodonta</taxon>
        <taxon>Unionida</taxon>
        <taxon>Unionoidea</taxon>
        <taxon>Unionidae</taxon>
        <taxon>Ambleminae</taxon>
        <taxon>Lampsilini</taxon>
        <taxon>Potamilus</taxon>
    </lineage>
</organism>
<dbReference type="GO" id="GO:0004630">
    <property type="term" value="F:phospholipase D activity"/>
    <property type="evidence" value="ECO:0007669"/>
    <property type="project" value="UniProtKB-UniRule"/>
</dbReference>
<dbReference type="SMART" id="SM00233">
    <property type="entry name" value="PH"/>
    <property type="match status" value="1"/>
</dbReference>
<dbReference type="CDD" id="cd09138">
    <property type="entry name" value="PLDc_vPLD1_2_yPLD_like_1"/>
    <property type="match status" value="1"/>
</dbReference>
<feature type="region of interest" description="Disordered" evidence="10">
    <location>
        <begin position="193"/>
        <end position="215"/>
    </location>
</feature>
<dbReference type="FunFam" id="3.30.870.10:FF:000011">
    <property type="entry name" value="Phospholipase"/>
    <property type="match status" value="1"/>
</dbReference>
<evidence type="ECO:0000256" key="6">
    <source>
        <dbReference type="ARBA" id="ARBA00023098"/>
    </source>
</evidence>
<dbReference type="GO" id="GO:0035556">
    <property type="term" value="P:intracellular signal transduction"/>
    <property type="evidence" value="ECO:0007669"/>
    <property type="project" value="InterPro"/>
</dbReference>
<dbReference type="Gene3D" id="3.30.1520.10">
    <property type="entry name" value="Phox-like domain"/>
    <property type="match status" value="1"/>
</dbReference>
<keyword evidence="14" id="KW-1185">Reference proteome</keyword>
<dbReference type="GO" id="GO:0060627">
    <property type="term" value="P:regulation of vesicle-mediated transport"/>
    <property type="evidence" value="ECO:0007669"/>
    <property type="project" value="TreeGrafter"/>
</dbReference>
<dbReference type="InterPro" id="IPR016555">
    <property type="entry name" value="PLipase_D_euk"/>
</dbReference>
<reference evidence="13" key="2">
    <citation type="journal article" date="2021" name="Genome Biol. Evol.">
        <title>Developing a high-quality reference genome for a parasitic bivalve with doubly uniparental inheritance (Bivalvia: Unionida).</title>
        <authorList>
            <person name="Smith C.H."/>
        </authorList>
    </citation>
    <scope>NUCLEOTIDE SEQUENCE</scope>
    <source>
        <strain evidence="13">CHS0354</strain>
        <tissue evidence="13">Mantle</tissue>
    </source>
</reference>
<dbReference type="Gene3D" id="3.30.870.10">
    <property type="entry name" value="Endonuclease Chain A"/>
    <property type="match status" value="3"/>
</dbReference>
<keyword evidence="5 9" id="KW-0442">Lipid degradation</keyword>
<feature type="region of interest" description="Disordered" evidence="10">
    <location>
        <begin position="806"/>
        <end position="839"/>
    </location>
</feature>
<dbReference type="Gene3D" id="2.30.29.30">
    <property type="entry name" value="Pleckstrin-homology domain (PH domain)/Phosphotyrosine-binding domain (PTB)"/>
    <property type="match status" value="1"/>
</dbReference>
<dbReference type="GO" id="GO:0009395">
    <property type="term" value="P:phospholipid catabolic process"/>
    <property type="evidence" value="ECO:0007669"/>
    <property type="project" value="TreeGrafter"/>
</dbReference>
<dbReference type="CDD" id="cd01254">
    <property type="entry name" value="PH_PLD"/>
    <property type="match status" value="1"/>
</dbReference>
<comment type="catalytic activity">
    <reaction evidence="1 9">
        <text>a 1,2-diacyl-sn-glycero-3-phosphocholine + H2O = a 1,2-diacyl-sn-glycero-3-phosphate + choline + H(+)</text>
        <dbReference type="Rhea" id="RHEA:14445"/>
        <dbReference type="ChEBI" id="CHEBI:15354"/>
        <dbReference type="ChEBI" id="CHEBI:15377"/>
        <dbReference type="ChEBI" id="CHEBI:15378"/>
        <dbReference type="ChEBI" id="CHEBI:57643"/>
        <dbReference type="ChEBI" id="CHEBI:58608"/>
        <dbReference type="EC" id="3.1.4.4"/>
    </reaction>
</comment>
<feature type="compositionally biased region" description="Polar residues" evidence="10">
    <location>
        <begin position="809"/>
        <end position="818"/>
    </location>
</feature>
<dbReference type="InterPro" id="IPR001849">
    <property type="entry name" value="PH_domain"/>
</dbReference>
<feature type="compositionally biased region" description="Basic and acidic residues" evidence="10">
    <location>
        <begin position="819"/>
        <end position="828"/>
    </location>
</feature>
<feature type="domain" description="PLD phosphodiesterase" evidence="11">
    <location>
        <begin position="520"/>
        <end position="547"/>
    </location>
</feature>
<evidence type="ECO:0000256" key="2">
    <source>
        <dbReference type="ARBA" id="ARBA00008664"/>
    </source>
</evidence>
<accession>A0AAE0RS25</accession>
<dbReference type="InterPro" id="IPR015679">
    <property type="entry name" value="PLipase_D_fam"/>
</dbReference>
<evidence type="ECO:0000256" key="5">
    <source>
        <dbReference type="ARBA" id="ARBA00022963"/>
    </source>
</evidence>
<comment type="subcellular location">
    <subcellularLocation>
        <location evidence="8">Endomembrane system</location>
        <topology evidence="8">Lipid-anchor</topology>
    </subcellularLocation>
</comment>
<feature type="region of interest" description="Disordered" evidence="10">
    <location>
        <begin position="67"/>
        <end position="95"/>
    </location>
</feature>
<keyword evidence="4 9" id="KW-0378">Hydrolase</keyword>
<dbReference type="Pfam" id="PF00787">
    <property type="entry name" value="PX"/>
    <property type="match status" value="1"/>
</dbReference>
<dbReference type="SUPFAM" id="SSF64268">
    <property type="entry name" value="PX domain"/>
    <property type="match status" value="1"/>
</dbReference>
<name>A0AAE0RS25_9BIVA</name>
<dbReference type="EC" id="3.1.4.4" evidence="9"/>
<evidence type="ECO:0000256" key="10">
    <source>
        <dbReference type="SAM" id="MobiDB-lite"/>
    </source>
</evidence>
<feature type="compositionally biased region" description="Polar residues" evidence="10">
    <location>
        <begin position="582"/>
        <end position="593"/>
    </location>
</feature>
<reference evidence="13" key="1">
    <citation type="journal article" date="2021" name="Genome Biol. Evol.">
        <title>A High-Quality Reference Genome for a Parasitic Bivalve with Doubly Uniparental Inheritance (Bivalvia: Unionida).</title>
        <authorList>
            <person name="Smith C.H."/>
        </authorList>
    </citation>
    <scope>NUCLEOTIDE SEQUENCE</scope>
    <source>
        <strain evidence="13">CHS0354</strain>
    </source>
</reference>
<dbReference type="PANTHER" id="PTHR18896">
    <property type="entry name" value="PHOSPHOLIPASE D"/>
    <property type="match status" value="1"/>
</dbReference>
<dbReference type="PROSITE" id="PS50195">
    <property type="entry name" value="PX"/>
    <property type="match status" value="1"/>
</dbReference>
<sequence length="1428" mass="162716">MSDLSVLELPMARTGTGEISSPVIAAGLVNTTREFLHSFSIISDDSESDFDELDEPDTNIIPFEEEDGQTHQHHSPVDLPDGPTPETPVASQRQSTVAAIPFRSIHNKRHGFSPLRKSCWMEGVPVTVKITDVKREEHPHLSRHAFNPYLYTIEISHGESKWTVRRRYKHFQSLHSALQLYRARYAIPVPTTKHREMRQSVKEERKERRNRKDRKVSRFPKKLEVLVRPDGIEKRKMHLELYLQSVLESKLYRKHNETLKFLEVSELSFINRLGEKWKEGDVKKCSGGRRISIGCCGCLKKYHIAGRWSKRWLVLKDTFVTYLRPSDGCICDVILMDYDFKVEVGLDATGASHGLLVTNLTRNLLVKCWTKRKAEEWEENINKAAATIGKDFTKPNRYDSFAPVRDKSFARWFVDGSSYFEAVADALEKAKEEIFITGWWLTPEIYMKRPMTQGDHWRLDVILTRKAKAGVKVFILLYKEMEIALNINSHYSKRSLVRKCPENIKVLRHPDHGASANGVLLWAHHEKLVVIDQKIAFLGGLDICYGRWDDETHKLVDLGCIIGRGKSPQNSHDIQEDEIVNGGTSQYSAGSQHETNKVPKTEKTGGLPTSLSDHSIRLKLGADKGPPQNFITSAIEDSETSDTDIANNSGGSVHLRDTNREDMDLHTPDIADSSEGSNYLNEYGKGATDNIVKFGSNANLADNDSLKNEESLHFSNILVTVTVHNDINVPKEDESVKEVNDENKRSKSVTKNLKTVNFENNNNKDGSTITSDNDRDHVDHGGHLWKGRPVKWPGRENVNIKSDVYLPNDFSNVTSPEGNQDKLEDSSAKGKGGRTVPDGIIKSESWASRKLRQTFIRQRNVKYEEKMEKAEDLDHSLSNTDEMDPHRAGGLRKKWRMVLDIKKLETAMNKQQAEMPLTKSPAGQKPRASMVPPVSLGAKIRNTMQFHQRKDSDASLYDLYPWKKKNKDNEPVPLNVSKLNSIEQSPDDKLLGSSKLWIGKDYVNFIFKDPVDVHNPFEDLINREKTPRMPWHDIGAVVYGKAARDVARHFIGRWNFTKTEKFKTNMNYPLLLPKSYSKCVVPPLIRSINYECQTQILRSSCGWSAGINRVERSIHTAYIDCIDNAKHFIYIENQFFITQVGDQRGVKNKIAEALLKRIIRAYMNHETFRVYVVLPLLPAFEGNIGEQGAYSIRAVTHWNYVSMSKGPNAIWTQLQKKVDDPDKYICFCGLRTHAELQGRLVTELVYVHSKLMIVDDDTIIIGSANINDRSMLGTRDSELAVLINDTKMFEVRMNGVVHYAGHCASSLRRTLFREHLGLSENESDVDISDPVCDEFYKKVWWERATTNTSLYHRVFRCIPDDNVKTFSGIKSFTNSGALAESDPQMARHELKRVQGRLVLMPLRFLEEEDSIIPVGPNREAMLPSKTWV</sequence>
<dbReference type="PROSITE" id="PS50035">
    <property type="entry name" value="PLD"/>
    <property type="match status" value="2"/>
</dbReference>
<reference evidence="13" key="3">
    <citation type="submission" date="2023-05" db="EMBL/GenBank/DDBJ databases">
        <authorList>
            <person name="Smith C.H."/>
        </authorList>
    </citation>
    <scope>NUCLEOTIDE SEQUENCE</scope>
    <source>
        <strain evidence="13">CHS0354</strain>
        <tissue evidence="13">Mantle</tissue>
    </source>
</reference>
<dbReference type="GO" id="GO:0035091">
    <property type="term" value="F:phosphatidylinositol binding"/>
    <property type="evidence" value="ECO:0007669"/>
    <property type="project" value="InterPro"/>
</dbReference>
<dbReference type="InterPro" id="IPR011993">
    <property type="entry name" value="PH-like_dom_sf"/>
</dbReference>
<evidence type="ECO:0000313" key="13">
    <source>
        <dbReference type="EMBL" id="KAK3578554.1"/>
    </source>
</evidence>
<evidence type="ECO:0000256" key="7">
    <source>
        <dbReference type="ARBA" id="ARBA00023288"/>
    </source>
</evidence>
<feature type="compositionally biased region" description="Basic and acidic residues" evidence="10">
    <location>
        <begin position="772"/>
        <end position="782"/>
    </location>
</feature>
<feature type="compositionally biased region" description="Basic and acidic residues" evidence="10">
    <location>
        <begin position="193"/>
        <end position="207"/>
    </location>
</feature>
<evidence type="ECO:0000256" key="1">
    <source>
        <dbReference type="ARBA" id="ARBA00000798"/>
    </source>
</evidence>
<feature type="compositionally biased region" description="Basic and acidic residues" evidence="10">
    <location>
        <begin position="594"/>
        <end position="603"/>
    </location>
</feature>
<feature type="domain" description="PX" evidence="12">
    <location>
        <begin position="129"/>
        <end position="269"/>
    </location>
</feature>
<dbReference type="SUPFAM" id="SSF50729">
    <property type="entry name" value="PH domain-like"/>
    <property type="match status" value="1"/>
</dbReference>
<evidence type="ECO:0000256" key="3">
    <source>
        <dbReference type="ARBA" id="ARBA00022737"/>
    </source>
</evidence>
<dbReference type="Proteomes" id="UP001195483">
    <property type="component" value="Unassembled WGS sequence"/>
</dbReference>
<feature type="region of interest" description="Disordered" evidence="10">
    <location>
        <begin position="582"/>
        <end position="611"/>
    </location>
</feature>
<dbReference type="GO" id="GO:0006654">
    <property type="term" value="P:phosphatidic acid biosynthetic process"/>
    <property type="evidence" value="ECO:0007669"/>
    <property type="project" value="InterPro"/>
</dbReference>
<dbReference type="GO" id="GO:0012505">
    <property type="term" value="C:endomembrane system"/>
    <property type="evidence" value="ECO:0007669"/>
    <property type="project" value="UniProtKB-SubCell"/>
</dbReference>
<dbReference type="CDD" id="cd06895">
    <property type="entry name" value="PX_PLD"/>
    <property type="match status" value="1"/>
</dbReference>
<dbReference type="SUPFAM" id="SSF56024">
    <property type="entry name" value="Phospholipase D/nuclease"/>
    <property type="match status" value="3"/>
</dbReference>
<dbReference type="SMART" id="SM00155">
    <property type="entry name" value="PLDc"/>
    <property type="match status" value="2"/>
</dbReference>
<dbReference type="PIRSF" id="PIRSF009376">
    <property type="entry name" value="Phospholipase_D_euk"/>
    <property type="match status" value="1"/>
</dbReference>
<evidence type="ECO:0000259" key="11">
    <source>
        <dbReference type="PROSITE" id="PS50035"/>
    </source>
</evidence>
<dbReference type="CDD" id="cd09141">
    <property type="entry name" value="PLDc_vPLD1_2_yPLD_like_2"/>
    <property type="match status" value="1"/>
</dbReference>
<dbReference type="EMBL" id="JAEAOA010001506">
    <property type="protein sequence ID" value="KAK3578554.1"/>
    <property type="molecule type" value="Genomic_DNA"/>
</dbReference>
<dbReference type="Pfam" id="PF00614">
    <property type="entry name" value="PLDc"/>
    <property type="match status" value="1"/>
</dbReference>
<evidence type="ECO:0000313" key="14">
    <source>
        <dbReference type="Proteomes" id="UP001195483"/>
    </source>
</evidence>
<feature type="region of interest" description="Disordered" evidence="10">
    <location>
        <begin position="757"/>
        <end position="793"/>
    </location>
</feature>
<comment type="caution">
    <text evidence="13">The sequence shown here is derived from an EMBL/GenBank/DDBJ whole genome shotgun (WGS) entry which is preliminary data.</text>
</comment>
<keyword evidence="7" id="KW-0449">Lipoprotein</keyword>
<evidence type="ECO:0000256" key="9">
    <source>
        <dbReference type="PIRNR" id="PIRNR009376"/>
    </source>
</evidence>
<evidence type="ECO:0000256" key="8">
    <source>
        <dbReference type="ARBA" id="ARBA00037868"/>
    </source>
</evidence>
<proteinExistence type="inferred from homology"/>
<dbReference type="SMART" id="SM00312">
    <property type="entry name" value="PX"/>
    <property type="match status" value="1"/>
</dbReference>
<keyword evidence="6" id="KW-0443">Lipid metabolism</keyword>
<comment type="similarity">
    <text evidence="2 9">Belongs to the phospholipase D family.</text>
</comment>
<feature type="compositionally biased region" description="Polar residues" evidence="10">
    <location>
        <begin position="757"/>
        <end position="771"/>
    </location>
</feature>
<dbReference type="PANTHER" id="PTHR18896:SF76">
    <property type="entry name" value="PHOSPHOLIPASE"/>
    <property type="match status" value="1"/>
</dbReference>
<feature type="region of interest" description="Disordered" evidence="10">
    <location>
        <begin position="910"/>
        <end position="931"/>
    </location>
</feature>
<dbReference type="InterPro" id="IPR001683">
    <property type="entry name" value="PX_dom"/>
</dbReference>
<evidence type="ECO:0000259" key="12">
    <source>
        <dbReference type="PROSITE" id="PS50195"/>
    </source>
</evidence>